<keyword evidence="2" id="KW-1185">Reference proteome</keyword>
<evidence type="ECO:0000313" key="2">
    <source>
        <dbReference type="Proteomes" id="UP001237642"/>
    </source>
</evidence>
<name>A0AAD8IAC8_9APIA</name>
<dbReference type="PANTHER" id="PTHR33384:SF1">
    <property type="entry name" value="EXPRESSED PROTEIN"/>
    <property type="match status" value="1"/>
</dbReference>
<proteinExistence type="predicted"/>
<protein>
    <submittedName>
        <fullName evidence="1">Glutamyl-tRNA(Gln) amidotransferase subunit A like</fullName>
    </submittedName>
</protein>
<dbReference type="Proteomes" id="UP001237642">
    <property type="component" value="Unassembled WGS sequence"/>
</dbReference>
<accession>A0AAD8IAC8</accession>
<comment type="caution">
    <text evidence="1">The sequence shown here is derived from an EMBL/GenBank/DDBJ whole genome shotgun (WGS) entry which is preliminary data.</text>
</comment>
<gene>
    <name evidence="1" type="ORF">POM88_027636</name>
</gene>
<evidence type="ECO:0000313" key="1">
    <source>
        <dbReference type="EMBL" id="KAK1380892.1"/>
    </source>
</evidence>
<reference evidence="1" key="1">
    <citation type="submission" date="2023-02" db="EMBL/GenBank/DDBJ databases">
        <title>Genome of toxic invasive species Heracleum sosnowskyi carries increased number of genes despite the absence of recent whole-genome duplications.</title>
        <authorList>
            <person name="Schelkunov M."/>
            <person name="Shtratnikova V."/>
            <person name="Makarenko M."/>
            <person name="Klepikova A."/>
            <person name="Omelchenko D."/>
            <person name="Novikova G."/>
            <person name="Obukhova E."/>
            <person name="Bogdanov V."/>
            <person name="Penin A."/>
            <person name="Logacheva M."/>
        </authorList>
    </citation>
    <scope>NUCLEOTIDE SEQUENCE</scope>
    <source>
        <strain evidence="1">Hsosn_3</strain>
        <tissue evidence="1">Leaf</tissue>
    </source>
</reference>
<organism evidence="1 2">
    <name type="scientific">Heracleum sosnowskyi</name>
    <dbReference type="NCBI Taxonomy" id="360622"/>
    <lineage>
        <taxon>Eukaryota</taxon>
        <taxon>Viridiplantae</taxon>
        <taxon>Streptophyta</taxon>
        <taxon>Embryophyta</taxon>
        <taxon>Tracheophyta</taxon>
        <taxon>Spermatophyta</taxon>
        <taxon>Magnoliopsida</taxon>
        <taxon>eudicotyledons</taxon>
        <taxon>Gunneridae</taxon>
        <taxon>Pentapetalae</taxon>
        <taxon>asterids</taxon>
        <taxon>campanulids</taxon>
        <taxon>Apiales</taxon>
        <taxon>Apiaceae</taxon>
        <taxon>Apioideae</taxon>
        <taxon>apioid superclade</taxon>
        <taxon>Tordylieae</taxon>
        <taxon>Tordyliinae</taxon>
        <taxon>Heracleum</taxon>
    </lineage>
</organism>
<reference evidence="1" key="2">
    <citation type="submission" date="2023-05" db="EMBL/GenBank/DDBJ databases">
        <authorList>
            <person name="Schelkunov M.I."/>
        </authorList>
    </citation>
    <scope>NUCLEOTIDE SEQUENCE</scope>
    <source>
        <strain evidence="1">Hsosn_3</strain>
        <tissue evidence="1">Leaf</tissue>
    </source>
</reference>
<dbReference type="EMBL" id="JAUIZM010000006">
    <property type="protein sequence ID" value="KAK1380892.1"/>
    <property type="molecule type" value="Genomic_DNA"/>
</dbReference>
<sequence>MNNCAIQNASTTWEEMRSSVNVSVSDKRDTVVCPKPRRLGLINSFVNEPIRPVRWPMSHQSDFCESKVGNELLDIILSRGGYTMEQSCTQAASPPSFFCGSPPSRVSNPLIQDARFGDEFTPISPRIVPIQPGVPASPSSSARKGACGRANFGNKPVVRIEGFDCLDRNSRNCSIPTMA</sequence>
<dbReference type="AlphaFoldDB" id="A0AAD8IAC8"/>
<dbReference type="PANTHER" id="PTHR33384">
    <property type="entry name" value="EXPRESSED PROTEIN"/>
    <property type="match status" value="1"/>
</dbReference>